<comment type="subcellular location">
    <subcellularLocation>
        <location evidence="1">Cell membrane</location>
        <topology evidence="1">Multi-pass membrane protein</topology>
    </subcellularLocation>
</comment>
<evidence type="ECO:0000256" key="3">
    <source>
        <dbReference type="ARBA" id="ARBA00022692"/>
    </source>
</evidence>
<dbReference type="PANTHER" id="PTHR36115:SF6">
    <property type="entry name" value="PROLINE-RICH ANTIGEN HOMOLOG"/>
    <property type="match status" value="1"/>
</dbReference>
<gene>
    <name evidence="8" type="ORF">GCM10022229_12030</name>
</gene>
<dbReference type="PANTHER" id="PTHR36115">
    <property type="entry name" value="PROLINE-RICH ANTIGEN HOMOLOG-RELATED"/>
    <property type="match status" value="1"/>
</dbReference>
<keyword evidence="2" id="KW-1003">Cell membrane</keyword>
<evidence type="ECO:0000313" key="8">
    <source>
        <dbReference type="EMBL" id="GAA3919997.1"/>
    </source>
</evidence>
<reference evidence="9" key="1">
    <citation type="journal article" date="2019" name="Int. J. Syst. Evol. Microbiol.">
        <title>The Global Catalogue of Microorganisms (GCM) 10K type strain sequencing project: providing services to taxonomists for standard genome sequencing and annotation.</title>
        <authorList>
            <consortium name="The Broad Institute Genomics Platform"/>
            <consortium name="The Broad Institute Genome Sequencing Center for Infectious Disease"/>
            <person name="Wu L."/>
            <person name="Ma J."/>
        </authorList>
    </citation>
    <scope>NUCLEOTIDE SEQUENCE [LARGE SCALE GENOMIC DNA]</scope>
    <source>
        <strain evidence="9">JCM 16916</strain>
    </source>
</reference>
<sequence length="170" mass="18057">MDEQNPYRGPDAAVAEFSSADELAGRGARLGAAIIDGIIMLVILLPLMFMGGYWATAMAAAEAGQQVGFATTLLWVAIGFIVFAVVQAAPLNANGQTWGKKLLKIKIVDLDGQKPPLGRLLGLRYLPVQAVGVIPLLGSVIQVVNVLLIFRNDRRCGHDLIAGTKVVHAD</sequence>
<feature type="transmembrane region" description="Helical" evidence="6">
    <location>
        <begin position="126"/>
        <end position="150"/>
    </location>
</feature>
<feature type="transmembrane region" description="Helical" evidence="6">
    <location>
        <begin position="30"/>
        <end position="55"/>
    </location>
</feature>
<evidence type="ECO:0000256" key="5">
    <source>
        <dbReference type="ARBA" id="ARBA00023136"/>
    </source>
</evidence>
<evidence type="ECO:0000256" key="6">
    <source>
        <dbReference type="SAM" id="Phobius"/>
    </source>
</evidence>
<evidence type="ECO:0000256" key="1">
    <source>
        <dbReference type="ARBA" id="ARBA00004651"/>
    </source>
</evidence>
<dbReference type="RefSeq" id="WP_344759048.1">
    <property type="nucleotide sequence ID" value="NZ_BAAAZU010000004.1"/>
</dbReference>
<dbReference type="EMBL" id="BAAAZU010000004">
    <property type="protein sequence ID" value="GAA3919997.1"/>
    <property type="molecule type" value="Genomic_DNA"/>
</dbReference>
<evidence type="ECO:0000259" key="7">
    <source>
        <dbReference type="Pfam" id="PF06271"/>
    </source>
</evidence>
<organism evidence="8 9">
    <name type="scientific">Luteimonas lutimaris</name>
    <dbReference type="NCBI Taxonomy" id="698645"/>
    <lineage>
        <taxon>Bacteria</taxon>
        <taxon>Pseudomonadati</taxon>
        <taxon>Pseudomonadota</taxon>
        <taxon>Gammaproteobacteria</taxon>
        <taxon>Lysobacterales</taxon>
        <taxon>Lysobacteraceae</taxon>
        <taxon>Luteimonas</taxon>
    </lineage>
</organism>
<dbReference type="Proteomes" id="UP001501727">
    <property type="component" value="Unassembled WGS sequence"/>
</dbReference>
<dbReference type="Pfam" id="PF06271">
    <property type="entry name" value="RDD"/>
    <property type="match status" value="1"/>
</dbReference>
<proteinExistence type="predicted"/>
<evidence type="ECO:0000313" key="9">
    <source>
        <dbReference type="Proteomes" id="UP001501727"/>
    </source>
</evidence>
<keyword evidence="9" id="KW-1185">Reference proteome</keyword>
<accession>A0ABP7MC16</accession>
<feature type="transmembrane region" description="Helical" evidence="6">
    <location>
        <begin position="67"/>
        <end position="89"/>
    </location>
</feature>
<dbReference type="InterPro" id="IPR051791">
    <property type="entry name" value="Pra-immunoreactive"/>
</dbReference>
<feature type="domain" description="RDD" evidence="7">
    <location>
        <begin position="24"/>
        <end position="163"/>
    </location>
</feature>
<keyword evidence="3 6" id="KW-0812">Transmembrane</keyword>
<comment type="caution">
    <text evidence="8">The sequence shown here is derived from an EMBL/GenBank/DDBJ whole genome shotgun (WGS) entry which is preliminary data.</text>
</comment>
<evidence type="ECO:0000256" key="4">
    <source>
        <dbReference type="ARBA" id="ARBA00022989"/>
    </source>
</evidence>
<dbReference type="InterPro" id="IPR010432">
    <property type="entry name" value="RDD"/>
</dbReference>
<protein>
    <recommendedName>
        <fullName evidence="7">RDD domain-containing protein</fullName>
    </recommendedName>
</protein>
<keyword evidence="5 6" id="KW-0472">Membrane</keyword>
<keyword evidence="4 6" id="KW-1133">Transmembrane helix</keyword>
<name>A0ABP7MC16_9GAMM</name>
<evidence type="ECO:0000256" key="2">
    <source>
        <dbReference type="ARBA" id="ARBA00022475"/>
    </source>
</evidence>